<keyword evidence="3" id="KW-1133">Transmembrane helix</keyword>
<keyword evidence="6" id="KW-1185">Reference proteome</keyword>
<evidence type="ECO:0000256" key="1">
    <source>
        <dbReference type="ARBA" id="ARBA00006068"/>
    </source>
</evidence>
<name>A0ABQ0B5Y4_9FIRM</name>
<reference evidence="5 6" key="1">
    <citation type="submission" date="2024-04" db="EMBL/GenBank/DDBJ databases">
        <title>Defined microbial consortia suppress multidrug-resistant proinflammatory Enterobacteriaceae via ecological control.</title>
        <authorList>
            <person name="Furuichi M."/>
            <person name="Kawaguchi T."/>
            <person name="Pust M."/>
            <person name="Yasuma K."/>
            <person name="Plichta D."/>
            <person name="Hasegawa N."/>
            <person name="Ohya T."/>
            <person name="Bhattarai S."/>
            <person name="Sasajima S."/>
            <person name="Aoto Y."/>
            <person name="Tuganbaev T."/>
            <person name="Yaginuma M."/>
            <person name="Ueda M."/>
            <person name="Okahashi N."/>
            <person name="Amafuji K."/>
            <person name="Kiridooshi Y."/>
            <person name="Sugita K."/>
            <person name="Strazar M."/>
            <person name="Skelly A."/>
            <person name="Suda W."/>
            <person name="Hattori M."/>
            <person name="Nakamoto N."/>
            <person name="Caballero S."/>
            <person name="Norman J."/>
            <person name="Olle B."/>
            <person name="Tanoue T."/>
            <person name="Arita M."/>
            <person name="Bucci V."/>
            <person name="Atarashi K."/>
            <person name="Xavier R."/>
            <person name="Honda K."/>
        </authorList>
    </citation>
    <scope>NUCLEOTIDE SEQUENCE [LARGE SCALE GENOMIC DNA]</scope>
    <source>
        <strain evidence="6">k04-0078-D8-1</strain>
    </source>
</reference>
<feature type="region of interest" description="Disordered" evidence="2">
    <location>
        <begin position="390"/>
        <end position="515"/>
    </location>
</feature>
<proteinExistence type="inferred from homology"/>
<protein>
    <recommendedName>
        <fullName evidence="4">Cell envelope-related transcriptional attenuator domain-containing protein</fullName>
    </recommendedName>
</protein>
<keyword evidence="3" id="KW-0472">Membrane</keyword>
<feature type="transmembrane region" description="Helical" evidence="3">
    <location>
        <begin position="16"/>
        <end position="36"/>
    </location>
</feature>
<evidence type="ECO:0000256" key="3">
    <source>
        <dbReference type="SAM" id="Phobius"/>
    </source>
</evidence>
<evidence type="ECO:0000259" key="4">
    <source>
        <dbReference type="Pfam" id="PF03816"/>
    </source>
</evidence>
<evidence type="ECO:0000256" key="2">
    <source>
        <dbReference type="SAM" id="MobiDB-lite"/>
    </source>
</evidence>
<dbReference type="EMBL" id="BAABYW010000001">
    <property type="protein sequence ID" value="GAA6406861.1"/>
    <property type="molecule type" value="Genomic_DNA"/>
</dbReference>
<dbReference type="Gene3D" id="3.40.630.190">
    <property type="entry name" value="LCP protein"/>
    <property type="match status" value="1"/>
</dbReference>
<evidence type="ECO:0000313" key="5">
    <source>
        <dbReference type="EMBL" id="GAA6406861.1"/>
    </source>
</evidence>
<evidence type="ECO:0000313" key="6">
    <source>
        <dbReference type="Proteomes" id="UP001600943"/>
    </source>
</evidence>
<dbReference type="InterPro" id="IPR004474">
    <property type="entry name" value="LytR_CpsA_psr"/>
</dbReference>
<sequence>MAKKNKSVRRRRKRRVLFGIELFVLLILVGGLFIYAKVNEKMNKLDLDNNSEEASKVEVNEDVIGSKTLKGFTNIALFGVDNRKENVKSGQSDTTIIASINNDTKEVKLVSLYRDTYVNIGNDVYTRCNAAYNTGGPTQAMSMINTNLDLNITNYVAVNFKALATAIDCLGGLDVDMTYVEIKNMNDYCVETAEVTGMSYEPIEMPEYPGDDKQESEIIGTYHLNGVQATSYCRIRYTSGWDMKRTERQRYIISLIVEKAKKASLSTLNDIMDEVFPMIATDFSKSDLIKLGMGILSYKLGETSGFPTSNMMGEEVKRSPVGEDYVIPTTLETNVKALHQFLFGEESYEPSETVKQRSDYIAGFSGFGNSYVSDEQKAFISERASTYDGSALKQSSKSGSVGSGDTDDSGSGGYSDSSDYSDSGSSDYSDSGSSDYSDSGSSDYSDSGSSDYSDSGSSDYSDGGSSDYNSGDDYDDSGDNYDNGYDDSQDNGYSGGGSGDSGDDGTGSGEYEDYE</sequence>
<feature type="compositionally biased region" description="Gly residues" evidence="2">
    <location>
        <begin position="493"/>
        <end position="508"/>
    </location>
</feature>
<dbReference type="Proteomes" id="UP001600943">
    <property type="component" value="Unassembled WGS sequence"/>
</dbReference>
<dbReference type="RefSeq" id="WP_390403808.1">
    <property type="nucleotide sequence ID" value="NZ_BAABYW010000001.1"/>
</dbReference>
<organism evidence="5 6">
    <name type="scientific">Blautia hominis</name>
    <dbReference type="NCBI Taxonomy" id="2025493"/>
    <lineage>
        <taxon>Bacteria</taxon>
        <taxon>Bacillati</taxon>
        <taxon>Bacillota</taxon>
        <taxon>Clostridia</taxon>
        <taxon>Lachnospirales</taxon>
        <taxon>Lachnospiraceae</taxon>
        <taxon>Blautia</taxon>
    </lineage>
</organism>
<feature type="compositionally biased region" description="Low complexity" evidence="2">
    <location>
        <begin position="395"/>
        <end position="404"/>
    </location>
</feature>
<comment type="caution">
    <text evidence="5">The sequence shown here is derived from an EMBL/GenBank/DDBJ whole genome shotgun (WGS) entry which is preliminary data.</text>
</comment>
<feature type="domain" description="Cell envelope-related transcriptional attenuator" evidence="4">
    <location>
        <begin position="92"/>
        <end position="261"/>
    </location>
</feature>
<dbReference type="PANTHER" id="PTHR33392:SF6">
    <property type="entry name" value="POLYISOPRENYL-TEICHOIC ACID--PEPTIDOGLYCAN TEICHOIC ACID TRANSFERASE TAGU"/>
    <property type="match status" value="1"/>
</dbReference>
<feature type="compositionally biased region" description="Acidic residues" evidence="2">
    <location>
        <begin position="470"/>
        <end position="489"/>
    </location>
</feature>
<dbReference type="PANTHER" id="PTHR33392">
    <property type="entry name" value="POLYISOPRENYL-TEICHOIC ACID--PEPTIDOGLYCAN TEICHOIC ACID TRANSFERASE TAGU"/>
    <property type="match status" value="1"/>
</dbReference>
<dbReference type="InterPro" id="IPR050922">
    <property type="entry name" value="LytR/CpsA/Psr_CW_biosynth"/>
</dbReference>
<keyword evidence="3" id="KW-0812">Transmembrane</keyword>
<gene>
    <name evidence="5" type="ORF">K040078D81_09780</name>
</gene>
<accession>A0ABQ0B5Y4</accession>
<dbReference type="Pfam" id="PF03816">
    <property type="entry name" value="LytR_cpsA_psr"/>
    <property type="match status" value="1"/>
</dbReference>
<comment type="similarity">
    <text evidence="1">Belongs to the LytR/CpsA/Psr (LCP) family.</text>
</comment>
<feature type="compositionally biased region" description="Low complexity" evidence="2">
    <location>
        <begin position="414"/>
        <end position="469"/>
    </location>
</feature>